<dbReference type="EMBL" id="WBVP01000002">
    <property type="protein sequence ID" value="KAB2826036.1"/>
    <property type="molecule type" value="Genomic_DNA"/>
</dbReference>
<name>A0A6N6RWD0_9GAMM</name>
<proteinExistence type="predicted"/>
<sequence length="126" mass="14946">MEYLELNKKLFNTKDKQGSYAIYLNEISRYQILTDKAEANFDLIKTIDLFNPELGCRFPTYAVWWVKESFKSALFHCSRVVCLSILNRYGVFYCEIKMLKELYENLDLSNEKLGIKQAETLCKRYI</sequence>
<gene>
    <name evidence="1" type="ORF">F8B77_02135</name>
</gene>
<protein>
    <submittedName>
        <fullName evidence="1">Uncharacterized protein</fullName>
    </submittedName>
</protein>
<dbReference type="Gene3D" id="1.20.120.1810">
    <property type="match status" value="1"/>
</dbReference>
<evidence type="ECO:0000313" key="2">
    <source>
        <dbReference type="Proteomes" id="UP000434870"/>
    </source>
</evidence>
<dbReference type="GO" id="GO:0006352">
    <property type="term" value="P:DNA-templated transcription initiation"/>
    <property type="evidence" value="ECO:0007669"/>
    <property type="project" value="InterPro"/>
</dbReference>
<dbReference type="SUPFAM" id="SSF88946">
    <property type="entry name" value="Sigma2 domain of RNA polymerase sigma factors"/>
    <property type="match status" value="1"/>
</dbReference>
<comment type="caution">
    <text evidence="1">The sequence shown here is derived from an EMBL/GenBank/DDBJ whole genome shotgun (WGS) entry which is preliminary data.</text>
</comment>
<dbReference type="GO" id="GO:0003700">
    <property type="term" value="F:DNA-binding transcription factor activity"/>
    <property type="evidence" value="ECO:0007669"/>
    <property type="project" value="InterPro"/>
</dbReference>
<organism evidence="1 2">
    <name type="scientific">Aliivibrio finisterrensis</name>
    <dbReference type="NCBI Taxonomy" id="511998"/>
    <lineage>
        <taxon>Bacteria</taxon>
        <taxon>Pseudomonadati</taxon>
        <taxon>Pseudomonadota</taxon>
        <taxon>Gammaproteobacteria</taxon>
        <taxon>Vibrionales</taxon>
        <taxon>Vibrionaceae</taxon>
        <taxon>Aliivibrio</taxon>
    </lineage>
</organism>
<evidence type="ECO:0000313" key="1">
    <source>
        <dbReference type="EMBL" id="KAB2826036.1"/>
    </source>
</evidence>
<reference evidence="1 2" key="1">
    <citation type="submission" date="2019-09" db="EMBL/GenBank/DDBJ databases">
        <title>Genome of Aliivibrio finisterrensis LMG 23869 (type strain).</title>
        <authorList>
            <person name="Bowman J.P."/>
        </authorList>
    </citation>
    <scope>NUCLEOTIDE SEQUENCE [LARGE SCALE GENOMIC DNA]</scope>
    <source>
        <strain evidence="1 2">LMG 23869</strain>
    </source>
</reference>
<accession>A0A6N6RWD0</accession>
<dbReference type="InterPro" id="IPR013325">
    <property type="entry name" value="RNA_pol_sigma_r2"/>
</dbReference>
<dbReference type="Proteomes" id="UP000434870">
    <property type="component" value="Unassembled WGS sequence"/>
</dbReference>
<dbReference type="AlphaFoldDB" id="A0A6N6RWD0"/>
<dbReference type="RefSeq" id="WP_151653276.1">
    <property type="nucleotide sequence ID" value="NZ_WBVP01000002.1"/>
</dbReference>